<organism evidence="1 2">
    <name type="scientific">Lachnellula hyalina</name>
    <dbReference type="NCBI Taxonomy" id="1316788"/>
    <lineage>
        <taxon>Eukaryota</taxon>
        <taxon>Fungi</taxon>
        <taxon>Dikarya</taxon>
        <taxon>Ascomycota</taxon>
        <taxon>Pezizomycotina</taxon>
        <taxon>Leotiomycetes</taxon>
        <taxon>Helotiales</taxon>
        <taxon>Lachnaceae</taxon>
        <taxon>Lachnellula</taxon>
    </lineage>
</organism>
<sequence length="283" mass="31597">MQFINISSQPTAAVANVQRAHSHAAREAHARKRRLRTAEYLSHNSIQQAQESQGRGQEQAGSIVRDPERYYQAPCTEKNVEVNTITMGSPVSVLGSDRRDPFDSFAMSLEPVEQFLFDHYVTAVIPVINTYCAMFQGPEIRLLLIEQWARLALTDVGFCNGLLLASCRHLSLNNHPQQQFYAQLAIRFKLVCLQSLSATISAGPSFINDSSIANVIELASDEAQFGDMVAAKFHVLGALKMVQLLGEPQTLYPNSFIRLILRKFIYQKGFLGTDQDPHAYIPV</sequence>
<dbReference type="OrthoDB" id="5620at2759"/>
<name>A0A8H8TYT7_9HELO</name>
<accession>A0A8H8TYT7</accession>
<evidence type="ECO:0000313" key="2">
    <source>
        <dbReference type="Proteomes" id="UP000431533"/>
    </source>
</evidence>
<protein>
    <submittedName>
        <fullName evidence="1">Uncharacterized protein</fullName>
    </submittedName>
</protein>
<dbReference type="RefSeq" id="XP_031004010.1">
    <property type="nucleotide sequence ID" value="XM_031151443.1"/>
</dbReference>
<keyword evidence="2" id="KW-1185">Reference proteome</keyword>
<gene>
    <name evidence="1" type="ORF">LHYA1_G006506</name>
</gene>
<dbReference type="EMBL" id="QGMH01000102">
    <property type="protein sequence ID" value="TVY25222.1"/>
    <property type="molecule type" value="Genomic_DNA"/>
</dbReference>
<proteinExistence type="predicted"/>
<dbReference type="PANTHER" id="PTHR37540">
    <property type="entry name" value="TRANSCRIPTION FACTOR (ACR-2), PUTATIVE-RELATED-RELATED"/>
    <property type="match status" value="1"/>
</dbReference>
<dbReference type="Proteomes" id="UP000431533">
    <property type="component" value="Unassembled WGS sequence"/>
</dbReference>
<dbReference type="AlphaFoldDB" id="A0A8H8TYT7"/>
<evidence type="ECO:0000313" key="1">
    <source>
        <dbReference type="EMBL" id="TVY25222.1"/>
    </source>
</evidence>
<reference evidence="1 2" key="1">
    <citation type="submission" date="2018-05" db="EMBL/GenBank/DDBJ databases">
        <title>Genome sequencing and assembly of the regulated plant pathogen Lachnellula willkommii and related sister species for the development of diagnostic species identification markers.</title>
        <authorList>
            <person name="Giroux E."/>
            <person name="Bilodeau G."/>
        </authorList>
    </citation>
    <scope>NUCLEOTIDE SEQUENCE [LARGE SCALE GENOMIC DNA]</scope>
    <source>
        <strain evidence="1 2">CBS 185.66</strain>
    </source>
</reference>
<dbReference type="GeneID" id="41986704"/>
<dbReference type="PANTHER" id="PTHR37540:SF5">
    <property type="entry name" value="TRANSCRIPTION FACTOR DOMAIN-CONTAINING PROTEIN"/>
    <property type="match status" value="1"/>
</dbReference>
<comment type="caution">
    <text evidence="1">The sequence shown here is derived from an EMBL/GenBank/DDBJ whole genome shotgun (WGS) entry which is preliminary data.</text>
</comment>